<comment type="cofactor">
    <cofactor evidence="1">
        <name>thiamine diphosphate</name>
        <dbReference type="ChEBI" id="CHEBI:58937"/>
    </cofactor>
</comment>
<protein>
    <submittedName>
        <fullName evidence="5">Transketolase C-terminal domain-containing protein</fullName>
    </submittedName>
</protein>
<dbReference type="SUPFAM" id="SSF52518">
    <property type="entry name" value="Thiamin diphosphate-binding fold (THDP-binding)"/>
    <property type="match status" value="1"/>
</dbReference>
<accession>A0ABV1RGX2</accession>
<evidence type="ECO:0000259" key="4">
    <source>
        <dbReference type="SMART" id="SM00861"/>
    </source>
</evidence>
<gene>
    <name evidence="5" type="ORF">ABS311_09920</name>
</gene>
<dbReference type="Proteomes" id="UP001467690">
    <property type="component" value="Unassembled WGS sequence"/>
</dbReference>
<keyword evidence="6" id="KW-1185">Reference proteome</keyword>
<name>A0ABV1RGX2_9ALTE</name>
<dbReference type="InterPro" id="IPR029061">
    <property type="entry name" value="THDP-binding"/>
</dbReference>
<comment type="caution">
    <text evidence="5">The sequence shown here is derived from an EMBL/GenBank/DDBJ whole genome shotgun (WGS) entry which is preliminary data.</text>
</comment>
<dbReference type="EMBL" id="JBELOE010000200">
    <property type="protein sequence ID" value="MER2492198.1"/>
    <property type="molecule type" value="Genomic_DNA"/>
</dbReference>
<dbReference type="Gene3D" id="3.40.50.970">
    <property type="match status" value="1"/>
</dbReference>
<dbReference type="Pfam" id="PF02779">
    <property type="entry name" value="Transket_pyr"/>
    <property type="match status" value="1"/>
</dbReference>
<dbReference type="Gene3D" id="3.40.50.920">
    <property type="match status" value="1"/>
</dbReference>
<evidence type="ECO:0000313" key="5">
    <source>
        <dbReference type="EMBL" id="MER2492198.1"/>
    </source>
</evidence>
<sequence>MQNKSTFTEQINAAQHLAMQKDTSMLAMGLGINDPKAIFNTTAGLTKAFGEERVLDIPTSENAMTGVGIGAAIAGSRVLMTHQRVDFFLLAMDQLVNNAAKWHYMFNGTMNVPLTIRLIIGRGWGQGPTHQQSLQSWFTHIPGLKVVVPSLADNVGQLLYSAIMDNNPTIFLEHRWLHNQQCISDKCVDITAKPANTRVVRKGKNLTLISNSYMLLEVLKAADELQKSGVSCDVLDLCNPSHIDWQVIYESVGKTGLCLIADMGHVDFSVSSEVSAKVTENCFKHLLFPPVRLGLPRYPEPTSFALTKDYYPTADDVLNSVSKHFDINIPNRIPKPELHDIPGDWFKGPF</sequence>
<dbReference type="PANTHER" id="PTHR43257:SF2">
    <property type="entry name" value="PYRUVATE DEHYDROGENASE E1 COMPONENT SUBUNIT BETA"/>
    <property type="match status" value="1"/>
</dbReference>
<evidence type="ECO:0000256" key="2">
    <source>
        <dbReference type="ARBA" id="ARBA00023002"/>
    </source>
</evidence>
<dbReference type="InterPro" id="IPR009014">
    <property type="entry name" value="Transketo_C/PFOR_II"/>
</dbReference>
<organism evidence="5 6">
    <name type="scientific">Catenovulum sediminis</name>
    <dbReference type="NCBI Taxonomy" id="1740262"/>
    <lineage>
        <taxon>Bacteria</taxon>
        <taxon>Pseudomonadati</taxon>
        <taxon>Pseudomonadota</taxon>
        <taxon>Gammaproteobacteria</taxon>
        <taxon>Alteromonadales</taxon>
        <taxon>Alteromonadaceae</taxon>
        <taxon>Catenovulum</taxon>
    </lineage>
</organism>
<feature type="domain" description="Transketolase-like pyrimidine-binding" evidence="4">
    <location>
        <begin position="5"/>
        <end position="180"/>
    </location>
</feature>
<dbReference type="RefSeq" id="WP_350401712.1">
    <property type="nucleotide sequence ID" value="NZ_JBELOE010000200.1"/>
</dbReference>
<dbReference type="CDD" id="cd07036">
    <property type="entry name" value="TPP_PYR_E1-PDHc-beta_like"/>
    <property type="match status" value="1"/>
</dbReference>
<dbReference type="PANTHER" id="PTHR43257">
    <property type="entry name" value="PYRUVATE DEHYDROGENASE E1 COMPONENT BETA SUBUNIT"/>
    <property type="match status" value="1"/>
</dbReference>
<dbReference type="SMART" id="SM00861">
    <property type="entry name" value="Transket_pyr"/>
    <property type="match status" value="1"/>
</dbReference>
<dbReference type="SUPFAM" id="SSF52922">
    <property type="entry name" value="TK C-terminal domain-like"/>
    <property type="match status" value="1"/>
</dbReference>
<evidence type="ECO:0000256" key="1">
    <source>
        <dbReference type="ARBA" id="ARBA00001964"/>
    </source>
</evidence>
<proteinExistence type="predicted"/>
<keyword evidence="2" id="KW-0560">Oxidoreductase</keyword>
<dbReference type="InterPro" id="IPR033248">
    <property type="entry name" value="Transketolase_C"/>
</dbReference>
<evidence type="ECO:0000313" key="6">
    <source>
        <dbReference type="Proteomes" id="UP001467690"/>
    </source>
</evidence>
<reference evidence="5 6" key="1">
    <citation type="submission" date="2024-06" db="EMBL/GenBank/DDBJ databases">
        <authorList>
            <person name="Chen R.Y."/>
        </authorList>
    </citation>
    <scope>NUCLEOTIDE SEQUENCE [LARGE SCALE GENOMIC DNA]</scope>
    <source>
        <strain evidence="5 6">D2</strain>
    </source>
</reference>
<dbReference type="Pfam" id="PF02780">
    <property type="entry name" value="Transketolase_C"/>
    <property type="match status" value="1"/>
</dbReference>
<evidence type="ECO:0000256" key="3">
    <source>
        <dbReference type="ARBA" id="ARBA00023052"/>
    </source>
</evidence>
<keyword evidence="3" id="KW-0786">Thiamine pyrophosphate</keyword>
<dbReference type="InterPro" id="IPR005475">
    <property type="entry name" value="Transketolase-like_Pyr-bd"/>
</dbReference>